<proteinExistence type="predicted"/>
<feature type="transmembrane region" description="Helical" evidence="1">
    <location>
        <begin position="63"/>
        <end position="84"/>
    </location>
</feature>
<comment type="caution">
    <text evidence="2">The sequence shown here is derived from an EMBL/GenBank/DDBJ whole genome shotgun (WGS) entry which is preliminary data.</text>
</comment>
<dbReference type="AlphaFoldDB" id="T1A7R6"/>
<dbReference type="InterPro" id="IPR010545">
    <property type="entry name" value="SPP"/>
</dbReference>
<reference evidence="2" key="2">
    <citation type="journal article" date="2014" name="ISME J.">
        <title>Microbial stratification in low pH oxic and suboxic macroscopic growths along an acid mine drainage.</title>
        <authorList>
            <person name="Mendez-Garcia C."/>
            <person name="Mesa V."/>
            <person name="Sprenger R.R."/>
            <person name="Richter M."/>
            <person name="Diez M.S."/>
            <person name="Solano J."/>
            <person name="Bargiela R."/>
            <person name="Golyshina O.V."/>
            <person name="Manteca A."/>
            <person name="Ramos J.L."/>
            <person name="Gallego J.R."/>
            <person name="Llorente I."/>
            <person name="Martins Dos Santos V.A."/>
            <person name="Jensen O.N."/>
            <person name="Pelaez A.I."/>
            <person name="Sanchez J."/>
            <person name="Ferrer M."/>
        </authorList>
    </citation>
    <scope>NUCLEOTIDE SEQUENCE</scope>
</reference>
<accession>T1A7R6</accession>
<keyword evidence="1" id="KW-0812">Transmembrane</keyword>
<feature type="transmembrane region" description="Helical" evidence="1">
    <location>
        <begin position="104"/>
        <end position="130"/>
    </location>
</feature>
<dbReference type="EMBL" id="AUZZ01004489">
    <property type="protein sequence ID" value="EQD53022.1"/>
    <property type="molecule type" value="Genomic_DNA"/>
</dbReference>
<feature type="transmembrane region" description="Helical" evidence="1">
    <location>
        <begin position="30"/>
        <end position="51"/>
    </location>
</feature>
<evidence type="ECO:0000313" key="2">
    <source>
        <dbReference type="EMBL" id="EQD53022.1"/>
    </source>
</evidence>
<feature type="non-terminal residue" evidence="2">
    <location>
        <position position="1"/>
    </location>
</feature>
<feature type="non-terminal residue" evidence="2">
    <location>
        <position position="165"/>
    </location>
</feature>
<keyword evidence="1" id="KW-0472">Membrane</keyword>
<evidence type="ECO:0000256" key="1">
    <source>
        <dbReference type="SAM" id="Phobius"/>
    </source>
</evidence>
<reference evidence="2" key="1">
    <citation type="submission" date="2013-08" db="EMBL/GenBank/DDBJ databases">
        <authorList>
            <person name="Mendez C."/>
            <person name="Richter M."/>
            <person name="Ferrer M."/>
            <person name="Sanchez J."/>
        </authorList>
    </citation>
    <scope>NUCLEOTIDE SEQUENCE</scope>
</reference>
<gene>
    <name evidence="2" type="ORF">B2A_06358</name>
</gene>
<organism evidence="2">
    <name type="scientific">mine drainage metagenome</name>
    <dbReference type="NCBI Taxonomy" id="410659"/>
    <lineage>
        <taxon>unclassified sequences</taxon>
        <taxon>metagenomes</taxon>
        <taxon>ecological metagenomes</taxon>
    </lineage>
</organism>
<protein>
    <submittedName>
        <fullName evidence="2">Membrane protein containing DUF1119, archaea</fullName>
    </submittedName>
</protein>
<dbReference type="Pfam" id="PF06550">
    <property type="entry name" value="SPP"/>
    <property type="match status" value="1"/>
</dbReference>
<sequence length="165" mass="17733">FVIIAVIVIAPLFILLLARRQGGVAALRQLILLGITGSLYFTLYASLSLVLPGPYAIPPVAAGMVADVALPFAAVVSVGLYLALLMEPQWYIVDLVGFLAGGALIAILGISFALLPVLILLSVLAVYDYIAVYRTRHMIRLADVVTDMKLPILMVMPDRAGYDYT</sequence>
<name>T1A7R6_9ZZZZ</name>
<keyword evidence="1" id="KW-1133">Transmembrane helix</keyword>